<comment type="caution">
    <text evidence="3">The sequence shown here is derived from an EMBL/GenBank/DDBJ whole genome shotgun (WGS) entry which is preliminary data.</text>
</comment>
<evidence type="ECO:0000256" key="2">
    <source>
        <dbReference type="SAM" id="Phobius"/>
    </source>
</evidence>
<feature type="transmembrane region" description="Helical" evidence="2">
    <location>
        <begin position="68"/>
        <end position="89"/>
    </location>
</feature>
<evidence type="ECO:0000313" key="4">
    <source>
        <dbReference type="Proteomes" id="UP000466307"/>
    </source>
</evidence>
<proteinExistence type="predicted"/>
<feature type="transmembrane region" description="Helical" evidence="2">
    <location>
        <begin position="141"/>
        <end position="162"/>
    </location>
</feature>
<keyword evidence="4" id="KW-1185">Reference proteome</keyword>
<gene>
    <name evidence="3" type="ORF">GYA93_19835</name>
</gene>
<sequence length="197" mass="21156">MTEDVADQADDDATGRPSFFRKLTERRDGPLPRHRATSRLSAYVYGNILVLAAVVVATAHTITDGTAALIVLATGATTYIAHVFAQLVGDASIPPESGRPDREDVRRTARHELRDALPIMSSAVWPAIVLALGYHDLFPTRLTQLVAGAIVVVRIASLQIVAQRVQGNPLGFRAVAAGLFTALLAAVIVVIKNFFLH</sequence>
<evidence type="ECO:0000256" key="1">
    <source>
        <dbReference type="SAM" id="MobiDB-lite"/>
    </source>
</evidence>
<protein>
    <submittedName>
        <fullName evidence="3">Uncharacterized protein</fullName>
    </submittedName>
</protein>
<feature type="transmembrane region" description="Helical" evidence="2">
    <location>
        <begin position="116"/>
        <end position="135"/>
    </location>
</feature>
<accession>A0A7K3LUA1</accession>
<feature type="transmembrane region" description="Helical" evidence="2">
    <location>
        <begin position="42"/>
        <end position="62"/>
    </location>
</feature>
<keyword evidence="2" id="KW-0812">Transmembrane</keyword>
<keyword evidence="2" id="KW-0472">Membrane</keyword>
<feature type="transmembrane region" description="Helical" evidence="2">
    <location>
        <begin position="174"/>
        <end position="195"/>
    </location>
</feature>
<name>A0A7K3LUA1_9ACTN</name>
<dbReference type="EMBL" id="JAADZU010000084">
    <property type="protein sequence ID" value="NDK91804.1"/>
    <property type="molecule type" value="Genomic_DNA"/>
</dbReference>
<dbReference type="RefSeq" id="WP_020792708.1">
    <property type="nucleotide sequence ID" value="NZ_JAADZU010000084.1"/>
</dbReference>
<organism evidence="3 4">
    <name type="scientific">Gordonia desulfuricans</name>
    <dbReference type="NCBI Taxonomy" id="89051"/>
    <lineage>
        <taxon>Bacteria</taxon>
        <taxon>Bacillati</taxon>
        <taxon>Actinomycetota</taxon>
        <taxon>Actinomycetes</taxon>
        <taxon>Mycobacteriales</taxon>
        <taxon>Gordoniaceae</taxon>
        <taxon>Gordonia</taxon>
    </lineage>
</organism>
<keyword evidence="2" id="KW-1133">Transmembrane helix</keyword>
<feature type="compositionally biased region" description="Basic and acidic residues" evidence="1">
    <location>
        <begin position="22"/>
        <end position="31"/>
    </location>
</feature>
<feature type="region of interest" description="Disordered" evidence="1">
    <location>
        <begin position="1"/>
        <end position="32"/>
    </location>
</feature>
<feature type="compositionally biased region" description="Acidic residues" evidence="1">
    <location>
        <begin position="1"/>
        <end position="12"/>
    </location>
</feature>
<dbReference type="Proteomes" id="UP000466307">
    <property type="component" value="Unassembled WGS sequence"/>
</dbReference>
<evidence type="ECO:0000313" key="3">
    <source>
        <dbReference type="EMBL" id="NDK91804.1"/>
    </source>
</evidence>
<dbReference type="AlphaFoldDB" id="A0A7K3LUA1"/>
<reference evidence="3 4" key="1">
    <citation type="submission" date="2020-01" db="EMBL/GenBank/DDBJ databases">
        <title>Investigation of new actinobacteria for the biodesulphurisation of diesel fuel.</title>
        <authorList>
            <person name="Athi Narayanan S.M."/>
        </authorList>
    </citation>
    <scope>NUCLEOTIDE SEQUENCE [LARGE SCALE GENOMIC DNA]</scope>
    <source>
        <strain evidence="3 4">213E</strain>
    </source>
</reference>